<sequence>MEKILIYLLFVFFLFQNFNAQEKRELRFNRFYQTKCIIAKDEKEGINYFIRFYPNGNIIEVGTECDTTPKDLESWFNLNSKYISIGNYKLKNNKIRFQTKNTIGEVKYKGKLLDENTIVLKSHSLINGNKDRNKYYYIE</sequence>
<proteinExistence type="predicted"/>
<dbReference type="EMBL" id="JBHTCR010000013">
    <property type="protein sequence ID" value="MFC7348793.1"/>
    <property type="molecule type" value="Genomic_DNA"/>
</dbReference>
<accession>A0ABW2M5H6</accession>
<dbReference type="Proteomes" id="UP001596550">
    <property type="component" value="Unassembled WGS sequence"/>
</dbReference>
<keyword evidence="2" id="KW-1185">Reference proteome</keyword>
<name>A0ABW2M5H6_9FLAO</name>
<reference evidence="2" key="1">
    <citation type="journal article" date="2019" name="Int. J. Syst. Evol. Microbiol.">
        <title>The Global Catalogue of Microorganisms (GCM) 10K type strain sequencing project: providing services to taxonomists for standard genome sequencing and annotation.</title>
        <authorList>
            <consortium name="The Broad Institute Genomics Platform"/>
            <consortium name="The Broad Institute Genome Sequencing Center for Infectious Disease"/>
            <person name="Wu L."/>
            <person name="Ma J."/>
        </authorList>
    </citation>
    <scope>NUCLEOTIDE SEQUENCE [LARGE SCALE GENOMIC DNA]</scope>
    <source>
        <strain evidence="2">CCUG 54781</strain>
    </source>
</reference>
<gene>
    <name evidence="1" type="ORF">ACFQO9_18910</name>
</gene>
<organism evidence="1 2">
    <name type="scientific">Chryseobacterium zhengzhouense</name>
    <dbReference type="NCBI Taxonomy" id="1636086"/>
    <lineage>
        <taxon>Bacteria</taxon>
        <taxon>Pseudomonadati</taxon>
        <taxon>Bacteroidota</taxon>
        <taxon>Flavobacteriia</taxon>
        <taxon>Flavobacteriales</taxon>
        <taxon>Weeksellaceae</taxon>
        <taxon>Chryseobacterium group</taxon>
        <taxon>Chryseobacterium</taxon>
    </lineage>
</organism>
<evidence type="ECO:0008006" key="3">
    <source>
        <dbReference type="Google" id="ProtNLM"/>
    </source>
</evidence>
<evidence type="ECO:0000313" key="1">
    <source>
        <dbReference type="EMBL" id="MFC7348793.1"/>
    </source>
</evidence>
<protein>
    <recommendedName>
        <fullName evidence="3">Lipocalin-like domain-containing protein</fullName>
    </recommendedName>
</protein>
<evidence type="ECO:0000313" key="2">
    <source>
        <dbReference type="Proteomes" id="UP001596550"/>
    </source>
</evidence>
<comment type="caution">
    <text evidence="1">The sequence shown here is derived from an EMBL/GenBank/DDBJ whole genome shotgun (WGS) entry which is preliminary data.</text>
</comment>
<dbReference type="RefSeq" id="WP_378183195.1">
    <property type="nucleotide sequence ID" value="NZ_JBHTCR010000013.1"/>
</dbReference>